<evidence type="ECO:0000313" key="4">
    <source>
        <dbReference type="Proteomes" id="UP000571817"/>
    </source>
</evidence>
<dbReference type="AlphaFoldDB" id="A0A853DMU9"/>
<sequence length="144" mass="16068">MSEDSTGEAESSQDQPDGWSPEILEAFKQIKQSNEAFREAAQRPFEQARETRERLQRMMSPPQVMPVARLDTPKIHVAKNPLISPMGELVKLSASLLDEQQQMRTEAAARDRASIKLNRSILGVAVATLVASVLVPFLILWLSN</sequence>
<keyword evidence="2" id="KW-0812">Transmembrane</keyword>
<evidence type="ECO:0000256" key="1">
    <source>
        <dbReference type="SAM" id="MobiDB-lite"/>
    </source>
</evidence>
<dbReference type="Proteomes" id="UP000571817">
    <property type="component" value="Unassembled WGS sequence"/>
</dbReference>
<evidence type="ECO:0000256" key="2">
    <source>
        <dbReference type="SAM" id="Phobius"/>
    </source>
</evidence>
<organism evidence="3 4">
    <name type="scientific">Allobranchiibius huperziae</name>
    <dbReference type="NCBI Taxonomy" id="1874116"/>
    <lineage>
        <taxon>Bacteria</taxon>
        <taxon>Bacillati</taxon>
        <taxon>Actinomycetota</taxon>
        <taxon>Actinomycetes</taxon>
        <taxon>Micrococcales</taxon>
        <taxon>Dermacoccaceae</taxon>
        <taxon>Allobranchiibius</taxon>
    </lineage>
</organism>
<accession>A0A853DMU9</accession>
<keyword evidence="2" id="KW-0472">Membrane</keyword>
<keyword evidence="2" id="KW-1133">Transmembrane helix</keyword>
<gene>
    <name evidence="3" type="ORF">HNR15_003044</name>
</gene>
<keyword evidence="4" id="KW-1185">Reference proteome</keyword>
<feature type="region of interest" description="Disordered" evidence="1">
    <location>
        <begin position="36"/>
        <end position="61"/>
    </location>
</feature>
<feature type="transmembrane region" description="Helical" evidence="2">
    <location>
        <begin position="120"/>
        <end position="142"/>
    </location>
</feature>
<reference evidence="3 4" key="1">
    <citation type="submission" date="2020-07" db="EMBL/GenBank/DDBJ databases">
        <title>Sequencing the genomes of 1000 actinobacteria strains.</title>
        <authorList>
            <person name="Klenk H.-P."/>
        </authorList>
    </citation>
    <scope>NUCLEOTIDE SEQUENCE [LARGE SCALE GENOMIC DNA]</scope>
    <source>
        <strain evidence="3 4">DSM 29531</strain>
    </source>
</reference>
<dbReference type="EMBL" id="JACCFW010000001">
    <property type="protein sequence ID" value="NYJ76081.1"/>
    <property type="molecule type" value="Genomic_DNA"/>
</dbReference>
<name>A0A853DMU9_9MICO</name>
<dbReference type="RefSeq" id="WP_179483181.1">
    <property type="nucleotide sequence ID" value="NZ_JACCFW010000001.1"/>
</dbReference>
<proteinExistence type="predicted"/>
<evidence type="ECO:0000313" key="3">
    <source>
        <dbReference type="EMBL" id="NYJ76081.1"/>
    </source>
</evidence>
<protein>
    <submittedName>
        <fullName evidence="3">CHASE3 domain sensor protein</fullName>
    </submittedName>
</protein>
<feature type="compositionally biased region" description="Basic and acidic residues" evidence="1">
    <location>
        <begin position="36"/>
        <end position="56"/>
    </location>
</feature>
<feature type="region of interest" description="Disordered" evidence="1">
    <location>
        <begin position="1"/>
        <end position="21"/>
    </location>
</feature>
<comment type="caution">
    <text evidence="3">The sequence shown here is derived from an EMBL/GenBank/DDBJ whole genome shotgun (WGS) entry which is preliminary data.</text>
</comment>